<accession>A0ABR2YE01</accession>
<keyword evidence="1" id="KW-0812">Transmembrane</keyword>
<keyword evidence="1" id="KW-1133">Transmembrane helix</keyword>
<comment type="caution">
    <text evidence="3">The sequence shown here is derived from an EMBL/GenBank/DDBJ whole genome shotgun (WGS) entry which is preliminary data.</text>
</comment>
<keyword evidence="4" id="KW-1185">Reference proteome</keyword>
<evidence type="ECO:0000259" key="2">
    <source>
        <dbReference type="SMART" id="SM00563"/>
    </source>
</evidence>
<dbReference type="Proteomes" id="UP001491310">
    <property type="component" value="Unassembled WGS sequence"/>
</dbReference>
<feature type="domain" description="Phospholipid/glycerol acyltransferase" evidence="2">
    <location>
        <begin position="75"/>
        <end position="193"/>
    </location>
</feature>
<name>A0ABR2YE01_9CHLO</name>
<organism evidence="3 4">
    <name type="scientific">Coccomyxa subellipsoidea</name>
    <dbReference type="NCBI Taxonomy" id="248742"/>
    <lineage>
        <taxon>Eukaryota</taxon>
        <taxon>Viridiplantae</taxon>
        <taxon>Chlorophyta</taxon>
        <taxon>core chlorophytes</taxon>
        <taxon>Trebouxiophyceae</taxon>
        <taxon>Trebouxiophyceae incertae sedis</taxon>
        <taxon>Coccomyxaceae</taxon>
        <taxon>Coccomyxa</taxon>
    </lineage>
</organism>
<dbReference type="InterPro" id="IPR002123">
    <property type="entry name" value="Plipid/glycerol_acylTrfase"/>
</dbReference>
<sequence length="350" mass="39127">MGLLRKIQTLPAFLLGVFFLYWSLPLAALMNKVKFLKLAGKRNDAYGWGVALQQLFGVTMLRLPGPQLANPGGPIIFLSNHRSWADFYLDVVATEGNAQMLSRMAVALVFPMFMGAVCVIRSVILFQRGRNHEKEAFNKMIDRKMAASPVDGLIVYPEGHRSTLRHSLPLKRGMLNYAYIRKIPVQIVMSANKEAVISEKELSCKFGQEVLVGYSEAMHPSSYPTFDGFVAAVQKEWDIQWSRVYSADWSTATTITVDETNNREYPWSIKLAQVFVTGGIVLFFFAVLYWSSLAWAAFLTLFGRYQALVSAVLSVWASVSLLMAFRRVRLPLKTATTSSGPSNSITNGVK</sequence>
<keyword evidence="1" id="KW-0472">Membrane</keyword>
<evidence type="ECO:0000313" key="3">
    <source>
        <dbReference type="EMBL" id="KAK9903375.1"/>
    </source>
</evidence>
<evidence type="ECO:0000256" key="1">
    <source>
        <dbReference type="SAM" id="Phobius"/>
    </source>
</evidence>
<feature type="transmembrane region" description="Helical" evidence="1">
    <location>
        <begin position="305"/>
        <end position="325"/>
    </location>
</feature>
<dbReference type="SMART" id="SM00563">
    <property type="entry name" value="PlsC"/>
    <property type="match status" value="1"/>
</dbReference>
<proteinExistence type="predicted"/>
<dbReference type="SUPFAM" id="SSF69593">
    <property type="entry name" value="Glycerol-3-phosphate (1)-acyltransferase"/>
    <property type="match status" value="1"/>
</dbReference>
<feature type="transmembrane region" description="Helical" evidence="1">
    <location>
        <begin position="12"/>
        <end position="33"/>
    </location>
</feature>
<dbReference type="Pfam" id="PF01553">
    <property type="entry name" value="Acyltransferase"/>
    <property type="match status" value="1"/>
</dbReference>
<evidence type="ECO:0000313" key="4">
    <source>
        <dbReference type="Proteomes" id="UP001491310"/>
    </source>
</evidence>
<dbReference type="EMBL" id="JALJOT010000014">
    <property type="protein sequence ID" value="KAK9903375.1"/>
    <property type="molecule type" value="Genomic_DNA"/>
</dbReference>
<protein>
    <recommendedName>
        <fullName evidence="2">Phospholipid/glycerol acyltransferase domain-containing protein</fullName>
    </recommendedName>
</protein>
<gene>
    <name evidence="3" type="ORF">WJX75_004155</name>
</gene>
<feature type="transmembrane region" description="Helical" evidence="1">
    <location>
        <begin position="271"/>
        <end position="293"/>
    </location>
</feature>
<feature type="transmembrane region" description="Helical" evidence="1">
    <location>
        <begin position="104"/>
        <end position="124"/>
    </location>
</feature>
<reference evidence="3 4" key="1">
    <citation type="journal article" date="2024" name="Nat. Commun.">
        <title>Phylogenomics reveals the evolutionary origins of lichenization in chlorophyte algae.</title>
        <authorList>
            <person name="Puginier C."/>
            <person name="Libourel C."/>
            <person name="Otte J."/>
            <person name="Skaloud P."/>
            <person name="Haon M."/>
            <person name="Grisel S."/>
            <person name="Petersen M."/>
            <person name="Berrin J.G."/>
            <person name="Delaux P.M."/>
            <person name="Dal Grande F."/>
            <person name="Keller J."/>
        </authorList>
    </citation>
    <scope>NUCLEOTIDE SEQUENCE [LARGE SCALE GENOMIC DNA]</scope>
    <source>
        <strain evidence="3 4">SAG 216-7</strain>
    </source>
</reference>